<dbReference type="InterPro" id="IPR020616">
    <property type="entry name" value="Thiolase_N"/>
</dbReference>
<protein>
    <submittedName>
        <fullName evidence="7">Thiolase family protein</fullName>
        <ecNumber evidence="7">2.3.1.-</ecNumber>
    </submittedName>
</protein>
<evidence type="ECO:0000256" key="2">
    <source>
        <dbReference type="ARBA" id="ARBA00022679"/>
    </source>
</evidence>
<accession>A0ABV9F1S7</accession>
<feature type="domain" description="Thiolase N-terminal" evidence="5">
    <location>
        <begin position="5"/>
        <end position="259"/>
    </location>
</feature>
<dbReference type="PANTHER" id="PTHR18919">
    <property type="entry name" value="ACETYL-COA C-ACYLTRANSFERASE"/>
    <property type="match status" value="1"/>
</dbReference>
<dbReference type="NCBIfam" id="TIGR01930">
    <property type="entry name" value="AcCoA-C-Actrans"/>
    <property type="match status" value="1"/>
</dbReference>
<evidence type="ECO:0000256" key="1">
    <source>
        <dbReference type="ARBA" id="ARBA00010982"/>
    </source>
</evidence>
<feature type="domain" description="Thiolase C-terminal" evidence="6">
    <location>
        <begin position="269"/>
        <end position="389"/>
    </location>
</feature>
<dbReference type="InterPro" id="IPR002155">
    <property type="entry name" value="Thiolase"/>
</dbReference>
<dbReference type="GO" id="GO:0016746">
    <property type="term" value="F:acyltransferase activity"/>
    <property type="evidence" value="ECO:0007669"/>
    <property type="project" value="UniProtKB-KW"/>
</dbReference>
<evidence type="ECO:0000256" key="4">
    <source>
        <dbReference type="RuleBase" id="RU003557"/>
    </source>
</evidence>
<dbReference type="Gene3D" id="3.40.47.10">
    <property type="match status" value="2"/>
</dbReference>
<dbReference type="PROSITE" id="PS00099">
    <property type="entry name" value="THIOLASE_3"/>
    <property type="match status" value="1"/>
</dbReference>
<sequence>MSSAVIISAARTAIGTARKGSLANTTPEAMAAAVVRGAIQRSGIAPDRIDDVILAESLAGGGAIARHAAVEIGITRAAGMALNRHCAGGLSAVGVAAGAIISGMEEVIVAGGVNSSSMFPRMQQRDPATGEMIDWWLPATHPDSPEAPNRDMSITVGWNAAKTLGLTREEMDAWALRSHQRAIAAIDAGHFVDEIVPISVRNAEGQEVDFQVDEHPRRGGSMEKMASLAVLHPEIEGFNVTAGTSSGLNDAAAAMVVTSDAIARAEGVSVLAKLIGWTAIGVDPAQTGLSVPSVVEKLLTRTGRRREDVRLWEINEAFASVPLASCRMMGLDEEIVNISGSGCSLGHPIGASGARMIMTLAHDLRRRGGGLGIAAMCAGGGQAGAVLIEV</sequence>
<dbReference type="PANTHER" id="PTHR18919:SF107">
    <property type="entry name" value="ACETYL-COA ACETYLTRANSFERASE, CYTOSOLIC"/>
    <property type="match status" value="1"/>
</dbReference>
<dbReference type="Proteomes" id="UP001595957">
    <property type="component" value="Unassembled WGS sequence"/>
</dbReference>
<dbReference type="EC" id="2.3.1.-" evidence="7"/>
<dbReference type="Pfam" id="PF00108">
    <property type="entry name" value="Thiolase_N"/>
    <property type="match status" value="1"/>
</dbReference>
<dbReference type="InterPro" id="IPR020610">
    <property type="entry name" value="Thiolase_AS"/>
</dbReference>
<comment type="similarity">
    <text evidence="1 4">Belongs to the thiolase-like superfamily. Thiolase family.</text>
</comment>
<keyword evidence="2 4" id="KW-0808">Transferase</keyword>
<keyword evidence="3 4" id="KW-0012">Acyltransferase</keyword>
<dbReference type="InterPro" id="IPR016039">
    <property type="entry name" value="Thiolase-like"/>
</dbReference>
<dbReference type="RefSeq" id="WP_380806345.1">
    <property type="nucleotide sequence ID" value="NZ_JBHSFZ010000058.1"/>
</dbReference>
<keyword evidence="8" id="KW-1185">Reference proteome</keyword>
<name>A0ABV9F1S7_9SPHN</name>
<dbReference type="Pfam" id="PF02803">
    <property type="entry name" value="Thiolase_C"/>
    <property type="match status" value="1"/>
</dbReference>
<gene>
    <name evidence="7" type="ORF">ACFO3E_16480</name>
</gene>
<dbReference type="EMBL" id="JBHSFZ010000058">
    <property type="protein sequence ID" value="MFC4595758.1"/>
    <property type="molecule type" value="Genomic_DNA"/>
</dbReference>
<evidence type="ECO:0000313" key="7">
    <source>
        <dbReference type="EMBL" id="MFC4595758.1"/>
    </source>
</evidence>
<organism evidence="7 8">
    <name type="scientific">Sphingobium tyrosinilyticum</name>
    <dbReference type="NCBI Taxonomy" id="2715436"/>
    <lineage>
        <taxon>Bacteria</taxon>
        <taxon>Pseudomonadati</taxon>
        <taxon>Pseudomonadota</taxon>
        <taxon>Alphaproteobacteria</taxon>
        <taxon>Sphingomonadales</taxon>
        <taxon>Sphingomonadaceae</taxon>
        <taxon>Sphingobium</taxon>
    </lineage>
</organism>
<proteinExistence type="inferred from homology"/>
<comment type="caution">
    <text evidence="7">The sequence shown here is derived from an EMBL/GenBank/DDBJ whole genome shotgun (WGS) entry which is preliminary data.</text>
</comment>
<evidence type="ECO:0000313" key="8">
    <source>
        <dbReference type="Proteomes" id="UP001595957"/>
    </source>
</evidence>
<dbReference type="CDD" id="cd00751">
    <property type="entry name" value="thiolase"/>
    <property type="match status" value="1"/>
</dbReference>
<reference evidence="8" key="1">
    <citation type="journal article" date="2019" name="Int. J. Syst. Evol. Microbiol.">
        <title>The Global Catalogue of Microorganisms (GCM) 10K type strain sequencing project: providing services to taxonomists for standard genome sequencing and annotation.</title>
        <authorList>
            <consortium name="The Broad Institute Genomics Platform"/>
            <consortium name="The Broad Institute Genome Sequencing Center for Infectious Disease"/>
            <person name="Wu L."/>
            <person name="Ma J."/>
        </authorList>
    </citation>
    <scope>NUCLEOTIDE SEQUENCE [LARGE SCALE GENOMIC DNA]</scope>
    <source>
        <strain evidence="8">NBRC 103632</strain>
    </source>
</reference>
<evidence type="ECO:0000259" key="6">
    <source>
        <dbReference type="Pfam" id="PF02803"/>
    </source>
</evidence>
<dbReference type="SUPFAM" id="SSF53901">
    <property type="entry name" value="Thiolase-like"/>
    <property type="match status" value="2"/>
</dbReference>
<evidence type="ECO:0000259" key="5">
    <source>
        <dbReference type="Pfam" id="PF00108"/>
    </source>
</evidence>
<dbReference type="InterPro" id="IPR020617">
    <property type="entry name" value="Thiolase_C"/>
</dbReference>
<evidence type="ECO:0000256" key="3">
    <source>
        <dbReference type="ARBA" id="ARBA00023315"/>
    </source>
</evidence>
<dbReference type="PIRSF" id="PIRSF000429">
    <property type="entry name" value="Ac-CoA_Ac_transf"/>
    <property type="match status" value="1"/>
</dbReference>